<gene>
    <name evidence="1" type="ORF">HNP21_006194</name>
</gene>
<dbReference type="Proteomes" id="UP000543174">
    <property type="component" value="Unassembled WGS sequence"/>
</dbReference>
<accession>A0A7W3NHE8</accession>
<reference evidence="1" key="1">
    <citation type="submission" date="2020-08" db="EMBL/GenBank/DDBJ databases">
        <title>Functional genomics of gut bacteria from endangered species of beetles.</title>
        <authorList>
            <person name="Carlos-Shanley C."/>
        </authorList>
    </citation>
    <scope>NUCLEOTIDE SEQUENCE [LARGE SCALE GENOMIC DNA]</scope>
    <source>
        <strain evidence="1">S00060</strain>
    </source>
</reference>
<keyword evidence="2" id="KW-1185">Reference proteome</keyword>
<protein>
    <submittedName>
        <fullName evidence="1">Uncharacterized protein</fullName>
    </submittedName>
</protein>
<comment type="caution">
    <text evidence="1">The sequence shown here is derived from an EMBL/GenBank/DDBJ whole genome shotgun (WGS) entry which is preliminary data.</text>
</comment>
<dbReference type="EMBL" id="JACJHT010000023">
    <property type="protein sequence ID" value="MBA9043016.1"/>
    <property type="molecule type" value="Genomic_DNA"/>
</dbReference>
<organism evidence="1 2">
    <name type="scientific">Priestia aryabhattai</name>
    <name type="common">Bacillus aryabhattai</name>
    <dbReference type="NCBI Taxonomy" id="412384"/>
    <lineage>
        <taxon>Bacteria</taxon>
        <taxon>Bacillati</taxon>
        <taxon>Bacillota</taxon>
        <taxon>Bacilli</taxon>
        <taxon>Bacillales</taxon>
        <taxon>Bacillaceae</taxon>
        <taxon>Priestia</taxon>
    </lineage>
</organism>
<sequence length="69" mass="8094">MGAHLSFQLTDEKWMEIRRCTHNIIEIKIRPDSVLKPLESYCSISETEFIKIIMDGLGERLKKNEKKSD</sequence>
<proteinExistence type="predicted"/>
<name>A0A7W3NHE8_PRIAR</name>
<evidence type="ECO:0000313" key="2">
    <source>
        <dbReference type="Proteomes" id="UP000543174"/>
    </source>
</evidence>
<dbReference type="RefSeq" id="WP_053488513.1">
    <property type="nucleotide sequence ID" value="NZ_CP169255.1"/>
</dbReference>
<dbReference type="AlphaFoldDB" id="A0A7W3NHE8"/>
<evidence type="ECO:0000313" key="1">
    <source>
        <dbReference type="EMBL" id="MBA9043016.1"/>
    </source>
</evidence>